<feature type="domain" description="Nephrocystin 3-like N-terminal" evidence="3">
    <location>
        <begin position="80"/>
        <end position="232"/>
    </location>
</feature>
<dbReference type="EMBL" id="KL142368">
    <property type="protein sequence ID" value="KDR84165.1"/>
    <property type="molecule type" value="Genomic_DNA"/>
</dbReference>
<dbReference type="Gene3D" id="3.40.50.300">
    <property type="entry name" value="P-loop containing nucleotide triphosphate hydrolases"/>
    <property type="match status" value="1"/>
</dbReference>
<organism evidence="4 5">
    <name type="scientific">Galerina marginata (strain CBS 339.88)</name>
    <dbReference type="NCBI Taxonomy" id="685588"/>
    <lineage>
        <taxon>Eukaryota</taxon>
        <taxon>Fungi</taxon>
        <taxon>Dikarya</taxon>
        <taxon>Basidiomycota</taxon>
        <taxon>Agaricomycotina</taxon>
        <taxon>Agaricomycetes</taxon>
        <taxon>Agaricomycetidae</taxon>
        <taxon>Agaricales</taxon>
        <taxon>Agaricineae</taxon>
        <taxon>Strophariaceae</taxon>
        <taxon>Galerina</taxon>
    </lineage>
</organism>
<feature type="compositionally biased region" description="Polar residues" evidence="2">
    <location>
        <begin position="769"/>
        <end position="790"/>
    </location>
</feature>
<dbReference type="Pfam" id="PF24883">
    <property type="entry name" value="NPHP3_N"/>
    <property type="match status" value="1"/>
</dbReference>
<dbReference type="Proteomes" id="UP000027222">
    <property type="component" value="Unassembled WGS sequence"/>
</dbReference>
<evidence type="ECO:0000313" key="5">
    <source>
        <dbReference type="Proteomes" id="UP000027222"/>
    </source>
</evidence>
<name>A0A067TLR3_GALM3</name>
<keyword evidence="5" id="KW-1185">Reference proteome</keyword>
<sequence length="875" mass="98032">MYNNSSVLVTGGSSTYVAGDYMINADQLRKGFERLEKQVTAGAMHNSVEVSDQPKCHPGTRVAILEYLVAWATALAYEYPVKWVHGPAGAGKSAILRTIAQILFERGLLVASFFFFRSAAGRNTADHFIATIAYQLALSIPATRVHIEMAIEANPLVFSLSLWDQAQNLIVSPILAVCGENPSIDSSSMPRIIIVDGLDECRDPAKQCEILRVLCRALQSLPIPFAVLVASRPEHHIRDLFDLGDLNRFSSRLCLDNSYNPDADIKKYLAEMVNKITENPRFHSYLPTTSTWPSEDVLNKLVAKASGQFIFASTVVKFISSIRHNPTKRLDIVLGTLDAGILKPFEQLDMLYSTIFLTVDPNDLADTLNVLGVLLLPYDDTAFEGGRTPAHLEQLLELESGEIRRLLFDLESLLTVGRNDEHIRFFHASLSDYLFDRSRSGQFWIDVGLVYANLAQYCISHLRYPNWTATKFFFTDTFSFFLSKAAPIPRLHQAVNNVDLPELIKFTQKLDRDENRWIGARDLCSTLLEAAVYHSTFLNPKQLFSGQLRTYFRLIEPKIQVYFRNTPLKYFLITVVTEWSDIYQARILLSDLFKLPLALINKDKVDGFNMKGLFQYSDRRQAIIPLLRDLFNDPGGQFFVDEDTYTDVALYILEGAREPYDEILPTFLRPLFSKSSIRLDLVRSAKSMIFKIGKIARLDLDQQSPIILKLHEVLNIYISRSKLEPGVPEDTRSSLVEVKANGAPRADKQSNNARMSSSPRSAVCREKGSTTFNNSLDTSNRITHLKNSPATHDAPCQLPDNPLVPSPSASGIQSKKATSTTHGRIRGRETTRSKDPSRSVSDNRRSPGGVNDAETGAANPRKLGASKVASKPAWR</sequence>
<evidence type="ECO:0000259" key="3">
    <source>
        <dbReference type="Pfam" id="PF24883"/>
    </source>
</evidence>
<protein>
    <recommendedName>
        <fullName evidence="3">Nephrocystin 3-like N-terminal domain-containing protein</fullName>
    </recommendedName>
</protein>
<evidence type="ECO:0000256" key="2">
    <source>
        <dbReference type="SAM" id="MobiDB-lite"/>
    </source>
</evidence>
<dbReference type="SUPFAM" id="SSF52540">
    <property type="entry name" value="P-loop containing nucleoside triphosphate hydrolases"/>
    <property type="match status" value="1"/>
</dbReference>
<keyword evidence="1" id="KW-0677">Repeat</keyword>
<evidence type="ECO:0000256" key="1">
    <source>
        <dbReference type="ARBA" id="ARBA00022737"/>
    </source>
</evidence>
<feature type="compositionally biased region" description="Polar residues" evidence="2">
    <location>
        <begin position="749"/>
        <end position="760"/>
    </location>
</feature>
<proteinExistence type="predicted"/>
<dbReference type="InterPro" id="IPR056884">
    <property type="entry name" value="NPHP3-like_N"/>
</dbReference>
<gene>
    <name evidence="4" type="ORF">GALMADRAFT_87048</name>
</gene>
<dbReference type="PANTHER" id="PTHR10039:SF17">
    <property type="entry name" value="FUNGAL STAND N-TERMINAL GOODBYE DOMAIN-CONTAINING PROTEIN-RELATED"/>
    <property type="match status" value="1"/>
</dbReference>
<feature type="compositionally biased region" description="Basic and acidic residues" evidence="2">
    <location>
        <begin position="826"/>
        <end position="845"/>
    </location>
</feature>
<dbReference type="OrthoDB" id="5978325at2759"/>
<dbReference type="InterPro" id="IPR027417">
    <property type="entry name" value="P-loop_NTPase"/>
</dbReference>
<evidence type="ECO:0000313" key="4">
    <source>
        <dbReference type="EMBL" id="KDR84165.1"/>
    </source>
</evidence>
<dbReference type="AlphaFoldDB" id="A0A067TLR3"/>
<reference evidence="5" key="1">
    <citation type="journal article" date="2014" name="Proc. Natl. Acad. Sci. U.S.A.">
        <title>Extensive sampling of basidiomycete genomes demonstrates inadequacy of the white-rot/brown-rot paradigm for wood decay fungi.</title>
        <authorList>
            <person name="Riley R."/>
            <person name="Salamov A.A."/>
            <person name="Brown D.W."/>
            <person name="Nagy L.G."/>
            <person name="Floudas D."/>
            <person name="Held B.W."/>
            <person name="Levasseur A."/>
            <person name="Lombard V."/>
            <person name="Morin E."/>
            <person name="Otillar R."/>
            <person name="Lindquist E.A."/>
            <person name="Sun H."/>
            <person name="LaButti K.M."/>
            <person name="Schmutz J."/>
            <person name="Jabbour D."/>
            <person name="Luo H."/>
            <person name="Baker S.E."/>
            <person name="Pisabarro A.G."/>
            <person name="Walton J.D."/>
            <person name="Blanchette R.A."/>
            <person name="Henrissat B."/>
            <person name="Martin F."/>
            <person name="Cullen D."/>
            <person name="Hibbett D.S."/>
            <person name="Grigoriev I.V."/>
        </authorList>
    </citation>
    <scope>NUCLEOTIDE SEQUENCE [LARGE SCALE GENOMIC DNA]</scope>
    <source>
        <strain evidence="5">CBS 339.88</strain>
    </source>
</reference>
<feature type="compositionally biased region" description="Polar residues" evidence="2">
    <location>
        <begin position="807"/>
        <end position="822"/>
    </location>
</feature>
<dbReference type="PANTHER" id="PTHR10039">
    <property type="entry name" value="AMELOGENIN"/>
    <property type="match status" value="1"/>
</dbReference>
<dbReference type="HOGENOM" id="CLU_000288_6_10_1"/>
<accession>A0A067TLR3</accession>
<feature type="region of interest" description="Disordered" evidence="2">
    <location>
        <begin position="741"/>
        <end position="875"/>
    </location>
</feature>